<dbReference type="GO" id="GO:0005788">
    <property type="term" value="C:endoplasmic reticulum lumen"/>
    <property type="evidence" value="ECO:0007669"/>
    <property type="project" value="Ensembl"/>
</dbReference>
<evidence type="ECO:0000256" key="9">
    <source>
        <dbReference type="ARBA" id="ARBA00022516"/>
    </source>
</evidence>
<dbReference type="PRINTS" id="PR00385">
    <property type="entry name" value="P450"/>
</dbReference>
<keyword evidence="22" id="KW-0275">Fatty acid biosynthesis</keyword>
<keyword evidence="13 33" id="KW-0479">Metal-binding</keyword>
<keyword evidence="15" id="KW-0276">Fatty acid metabolism</keyword>
<dbReference type="GO" id="GO:0016705">
    <property type="term" value="F:oxidoreductase activity, acting on paired donors, with incorporation or reduction of molecular oxygen"/>
    <property type="evidence" value="ECO:0007669"/>
    <property type="project" value="InterPro"/>
</dbReference>
<sequence>MQARTQEASLQACSCLRSLTWPSRSFLGSLTRQTEQFSQFHGEATSFEMHYSNQQLLQQSQRNQGSSWGRDINHALSFEERHLWGLRGAMEVLGLLRLEANGLTVTVALSVALAALLTWYSTSAFSVLEKLGIRHPKPSPFIGNLTFFRQGFWDGQLELRKLYGPLCGYYLGRRMYIVISEPDMIKQVLVENFHNFTNRMVSGLEPQPVANSILCLRDKRWEEVRGVLTSVFSPEKLNEMMPLISQACDLLLAHLRRCAESGDACDIQRCYRAFATDVVASVAFGTQVDSQKDPEDPFVLHCRRFFAVSIPRPLLVLILSFPSIMVPLARILPNKNRDELNGFFTKLIRNRIAFRDQQAAEERRRDFLQMVLDARHSPSCVGVDSFDLVRDALSSAARTTDPSPPRQPRALCRPLTVDEIVGQAFLFLIAGHEIVTNTLSFATYLLATNPHCQERLLREVDLFQKRQAAPDYRSLQEGLPYLDMVIAETLRMYPPAFRFTREAARDCEVLGQQVPAGAVLEVAVGALHRDPELWPCPETFDPERFTAEAQQQRRPFTYLPFGAGPRSCLGVRLGLLEVKLTLLQILSRFRFDACSQTQVPLQLESTSALAPKNGIYIKLIPR</sequence>
<evidence type="ECO:0000256" key="30">
    <source>
        <dbReference type="ARBA" id="ARBA00040834"/>
    </source>
</evidence>
<evidence type="ECO:0000256" key="1">
    <source>
        <dbReference type="ARBA" id="ARBA00001143"/>
    </source>
</evidence>
<dbReference type="AlphaFoldDB" id="A0A8C2UNA2"/>
<comment type="catalytic activity">
    <reaction evidence="1">
        <text>(15S)-hydroperoxy-(5Z,8Z,11Z,13E)-eicosatetraenoate = 15-oxo-(5Z,8Z,11Z,13E)-eicosatetraenoate + H2O</text>
        <dbReference type="Rhea" id="RHEA:48636"/>
        <dbReference type="ChEBI" id="CHEBI:15377"/>
        <dbReference type="ChEBI" id="CHEBI:57410"/>
        <dbReference type="ChEBI" id="CHEBI:57446"/>
    </reaction>
    <physiologicalReaction direction="left-to-right" evidence="1">
        <dbReference type="Rhea" id="RHEA:48637"/>
    </physiologicalReaction>
</comment>
<evidence type="ECO:0000256" key="13">
    <source>
        <dbReference type="ARBA" id="ARBA00022723"/>
    </source>
</evidence>
<comment type="catalytic activity">
    <reaction evidence="27">
        <text>prostaglandin H2 = (12S)-hydroxy-(5Z,8E,10E)-heptadecatrienoate + malonaldehyde</text>
        <dbReference type="Rhea" id="RHEA:48644"/>
        <dbReference type="ChEBI" id="CHEBI:57405"/>
        <dbReference type="ChEBI" id="CHEBI:90694"/>
        <dbReference type="ChEBI" id="CHEBI:566274"/>
    </reaction>
</comment>
<gene>
    <name evidence="35" type="primary">TBXAS1</name>
</gene>
<evidence type="ECO:0000256" key="34">
    <source>
        <dbReference type="RuleBase" id="RU000461"/>
    </source>
</evidence>
<dbReference type="GO" id="GO:0004796">
    <property type="term" value="F:thromboxane-A synthase activity"/>
    <property type="evidence" value="ECO:0007669"/>
    <property type="project" value="UniProtKB-EC"/>
</dbReference>
<keyword evidence="11 33" id="KW-0349">Heme</keyword>
<evidence type="ECO:0000256" key="7">
    <source>
        <dbReference type="ARBA" id="ARBA00013084"/>
    </source>
</evidence>
<evidence type="ECO:0000256" key="10">
    <source>
        <dbReference type="ARBA" id="ARBA00022585"/>
    </source>
</evidence>
<keyword evidence="14" id="KW-0256">Endoplasmic reticulum</keyword>
<evidence type="ECO:0000256" key="31">
    <source>
        <dbReference type="ARBA" id="ARBA00042726"/>
    </source>
</evidence>
<evidence type="ECO:0000256" key="14">
    <source>
        <dbReference type="ARBA" id="ARBA00022824"/>
    </source>
</evidence>
<dbReference type="GO" id="GO:0001516">
    <property type="term" value="P:prostaglandin biosynthetic process"/>
    <property type="evidence" value="ECO:0007669"/>
    <property type="project" value="UniProtKB-KW"/>
</dbReference>
<name>A0A8C2UNA2_CHILA</name>
<dbReference type="SUPFAM" id="SSF48264">
    <property type="entry name" value="Cytochrome P450"/>
    <property type="match status" value="1"/>
</dbReference>
<dbReference type="GeneTree" id="ENSGT00940000157903"/>
<dbReference type="GO" id="GO:0005829">
    <property type="term" value="C:cytosol"/>
    <property type="evidence" value="ECO:0007669"/>
    <property type="project" value="Ensembl"/>
</dbReference>
<accession>A0A8C2UNA2</accession>
<evidence type="ECO:0000256" key="27">
    <source>
        <dbReference type="ARBA" id="ARBA00036424"/>
    </source>
</evidence>
<keyword evidence="21" id="KW-0472">Membrane</keyword>
<dbReference type="GO" id="GO:0106256">
    <property type="term" value="F:hydroperoxy icosatetraenoate dehydratase activity"/>
    <property type="evidence" value="ECO:0007669"/>
    <property type="project" value="UniProtKB-EC"/>
</dbReference>
<evidence type="ECO:0000256" key="16">
    <source>
        <dbReference type="ARBA" id="ARBA00022989"/>
    </source>
</evidence>
<dbReference type="GO" id="GO:0005789">
    <property type="term" value="C:endoplasmic reticulum membrane"/>
    <property type="evidence" value="ECO:0007669"/>
    <property type="project" value="UniProtKB-SubCell"/>
</dbReference>
<comment type="catalytic activity">
    <reaction evidence="26">
        <text>(15S)-hydroperoxy-(5Z,8Z,11Z,13E)-eicosatetraenoate + AH2 = (15S)-hydroxy-(5Z,8Z,11Z,13E)-eicosatetraenoate + A + H2O</text>
        <dbReference type="Rhea" id="RHEA:48856"/>
        <dbReference type="ChEBI" id="CHEBI:13193"/>
        <dbReference type="ChEBI" id="CHEBI:15377"/>
        <dbReference type="ChEBI" id="CHEBI:17499"/>
        <dbReference type="ChEBI" id="CHEBI:57409"/>
        <dbReference type="ChEBI" id="CHEBI:57446"/>
    </reaction>
    <physiologicalReaction direction="left-to-right" evidence="26">
        <dbReference type="Rhea" id="RHEA:48857"/>
    </physiologicalReaction>
</comment>
<dbReference type="PANTHER" id="PTHR24302">
    <property type="entry name" value="CYTOCHROME P450 FAMILY 3"/>
    <property type="match status" value="1"/>
</dbReference>
<evidence type="ECO:0000256" key="5">
    <source>
        <dbReference type="ARBA" id="ARBA00010617"/>
    </source>
</evidence>
<dbReference type="InterPro" id="IPR017972">
    <property type="entry name" value="Cyt_P450_CS"/>
</dbReference>
<dbReference type="InterPro" id="IPR036396">
    <property type="entry name" value="Cyt_P450_sf"/>
</dbReference>
<evidence type="ECO:0000256" key="32">
    <source>
        <dbReference type="ARBA" id="ARBA00054825"/>
    </source>
</evidence>
<evidence type="ECO:0000313" key="35">
    <source>
        <dbReference type="Ensembl" id="ENSCLAP00000003086.1"/>
    </source>
</evidence>
<dbReference type="GO" id="GO:0008395">
    <property type="term" value="F:steroid hydroxylase activity"/>
    <property type="evidence" value="ECO:0007669"/>
    <property type="project" value="TreeGrafter"/>
</dbReference>
<dbReference type="Proteomes" id="UP000694398">
    <property type="component" value="Unassembled WGS sequence"/>
</dbReference>
<dbReference type="InterPro" id="IPR001128">
    <property type="entry name" value="Cyt_P450"/>
</dbReference>
<evidence type="ECO:0000256" key="2">
    <source>
        <dbReference type="ARBA" id="ARBA00001719"/>
    </source>
</evidence>
<evidence type="ECO:0000256" key="12">
    <source>
        <dbReference type="ARBA" id="ARBA00022692"/>
    </source>
</evidence>
<organism evidence="35 36">
    <name type="scientific">Chinchilla lanigera</name>
    <name type="common">Long-tailed chinchilla</name>
    <name type="synonym">Chinchilla villidera</name>
    <dbReference type="NCBI Taxonomy" id="34839"/>
    <lineage>
        <taxon>Eukaryota</taxon>
        <taxon>Metazoa</taxon>
        <taxon>Chordata</taxon>
        <taxon>Craniata</taxon>
        <taxon>Vertebrata</taxon>
        <taxon>Euteleostomi</taxon>
        <taxon>Mammalia</taxon>
        <taxon>Eutheria</taxon>
        <taxon>Euarchontoglires</taxon>
        <taxon>Glires</taxon>
        <taxon>Rodentia</taxon>
        <taxon>Hystricomorpha</taxon>
        <taxon>Chinchillidae</taxon>
        <taxon>Chinchilla</taxon>
    </lineage>
</organism>
<dbReference type="PROSITE" id="PS00086">
    <property type="entry name" value="CYTOCHROME_P450"/>
    <property type="match status" value="1"/>
</dbReference>
<keyword evidence="10" id="KW-0643">Prostaglandin biosynthesis</keyword>
<dbReference type="InterPro" id="IPR002401">
    <property type="entry name" value="Cyt_P450_E_grp-I"/>
</dbReference>
<feature type="binding site" description="axial binding residue" evidence="33">
    <location>
        <position position="568"/>
    </location>
    <ligand>
        <name>heme</name>
        <dbReference type="ChEBI" id="CHEBI:30413"/>
    </ligand>
    <ligandPart>
        <name>Fe</name>
        <dbReference type="ChEBI" id="CHEBI:18248"/>
    </ligandPart>
</feature>
<proteinExistence type="inferred from homology"/>
<evidence type="ECO:0000256" key="26">
    <source>
        <dbReference type="ARBA" id="ARBA00036380"/>
    </source>
</evidence>
<evidence type="ECO:0000256" key="18">
    <source>
        <dbReference type="ARBA" id="ARBA00023004"/>
    </source>
</evidence>
<dbReference type="Ensembl" id="ENSCLAT00000003150.1">
    <property type="protein sequence ID" value="ENSCLAP00000003086.1"/>
    <property type="gene ID" value="ENSCLAG00000002208.1"/>
</dbReference>
<comment type="catalytic activity">
    <reaction evidence="2">
        <text>a hydroperoxyeicosatetraenoate = an oxoeicosatetraenoate + H2O</text>
        <dbReference type="Rhea" id="RHEA:55556"/>
        <dbReference type="ChEBI" id="CHEBI:15377"/>
        <dbReference type="ChEBI" id="CHEBI:59720"/>
        <dbReference type="ChEBI" id="CHEBI:131859"/>
        <dbReference type="EC" id="4.2.1.152"/>
    </reaction>
    <physiologicalReaction direction="left-to-right" evidence="2">
        <dbReference type="Rhea" id="RHEA:55557"/>
    </physiologicalReaction>
</comment>
<comment type="similarity">
    <text evidence="5 34">Belongs to the cytochrome P450 family.</text>
</comment>
<evidence type="ECO:0000256" key="17">
    <source>
        <dbReference type="ARBA" id="ARBA00023002"/>
    </source>
</evidence>
<dbReference type="PANTHER" id="PTHR24302:SF47">
    <property type="entry name" value="CYTOCHROME P450"/>
    <property type="match status" value="1"/>
</dbReference>
<keyword evidence="17 34" id="KW-0560">Oxidoreductase</keyword>
<keyword evidence="18 33" id="KW-0408">Iron</keyword>
<comment type="function">
    <text evidence="32">Catalyzes the conversion of prostaglandin H2 (PGH2) to thromboxane A2 (TXA2), a potent inducer of blood vessel constriction and platelet aggregation. Also cleaves PGH2 to 12-hydroxy-heptadecatrienoicacid (12-HHT) and malondialdehyde, which is known to act as a mediator of DNA damage. 12-HHT and malondialdehyde are formed stoichiometrically in the same amounts as TXA2. Additionally, displays dehydratase activity, toward (15S)-hydroperoxy-(5Z,8Z,11Z,13E)-eicosatetraenoate (15(S)-HPETE) producing 15-KETE and 15-HETE.</text>
</comment>
<evidence type="ECO:0000256" key="3">
    <source>
        <dbReference type="ARBA" id="ARBA00001971"/>
    </source>
</evidence>
<evidence type="ECO:0000256" key="15">
    <source>
        <dbReference type="ARBA" id="ARBA00022832"/>
    </source>
</evidence>
<comment type="subunit">
    <text evidence="6">Monomer.</text>
</comment>
<dbReference type="GO" id="GO:0042759">
    <property type="term" value="P:long-chain fatty acid biosynthetic process"/>
    <property type="evidence" value="ECO:0007669"/>
    <property type="project" value="Ensembl"/>
</dbReference>
<dbReference type="PRINTS" id="PR00463">
    <property type="entry name" value="EP450I"/>
</dbReference>
<keyword evidence="9" id="KW-0444">Lipid biosynthesis</keyword>
<keyword evidence="23" id="KW-0413">Isomerase</keyword>
<reference evidence="35" key="1">
    <citation type="submission" date="2025-08" db="UniProtKB">
        <authorList>
            <consortium name="Ensembl"/>
        </authorList>
    </citation>
    <scope>IDENTIFICATION</scope>
</reference>
<comment type="cofactor">
    <cofactor evidence="3 33">
        <name>heme</name>
        <dbReference type="ChEBI" id="CHEBI:30413"/>
    </cofactor>
</comment>
<comment type="subcellular location">
    <subcellularLocation>
        <location evidence="4">Endoplasmic reticulum membrane</location>
        <topology evidence="4">Multi-pass membrane protein</topology>
    </subcellularLocation>
</comment>
<evidence type="ECO:0000256" key="20">
    <source>
        <dbReference type="ARBA" id="ARBA00023098"/>
    </source>
</evidence>
<evidence type="ECO:0000256" key="19">
    <source>
        <dbReference type="ARBA" id="ARBA00023033"/>
    </source>
</evidence>
<evidence type="ECO:0000256" key="21">
    <source>
        <dbReference type="ARBA" id="ARBA00023136"/>
    </source>
</evidence>
<keyword evidence="12" id="KW-0812">Transmembrane</keyword>
<keyword evidence="36" id="KW-1185">Reference proteome</keyword>
<dbReference type="GO" id="GO:0020037">
    <property type="term" value="F:heme binding"/>
    <property type="evidence" value="ECO:0007669"/>
    <property type="project" value="Ensembl"/>
</dbReference>
<dbReference type="EC" id="4.2.1.152" evidence="7"/>
<comment type="catalytic activity">
    <reaction evidence="28">
        <text>prostaglandin H2 = thromboxane A2</text>
        <dbReference type="Rhea" id="RHEA:17137"/>
        <dbReference type="ChEBI" id="CHEBI:57405"/>
        <dbReference type="ChEBI" id="CHEBI:57445"/>
        <dbReference type="EC" id="5.3.99.5"/>
    </reaction>
    <physiologicalReaction direction="left-to-right" evidence="28">
        <dbReference type="Rhea" id="RHEA:17138"/>
    </physiologicalReaction>
</comment>
<keyword evidence="16" id="KW-1133">Transmembrane helix</keyword>
<dbReference type="EC" id="5.3.99.5" evidence="29"/>
<evidence type="ECO:0000256" key="33">
    <source>
        <dbReference type="PIRSR" id="PIRSR602401-1"/>
    </source>
</evidence>
<protein>
    <recommendedName>
        <fullName evidence="30">Thromboxane-A synthase</fullName>
        <ecNumber evidence="7">4.2.1.152</ecNumber>
        <ecNumber evidence="29">5.3.99.5</ecNumber>
    </recommendedName>
    <alternativeName>
        <fullName evidence="31">Cytochrome P450 5A1</fullName>
    </alternativeName>
    <alternativeName>
        <fullName evidence="25">Hydroperoxy icosatetraenoate dehydratase</fullName>
    </alternativeName>
</protein>
<keyword evidence="24" id="KW-0456">Lyase</keyword>
<keyword evidence="19 34" id="KW-0503">Monooxygenase</keyword>
<dbReference type="InterPro" id="IPR050705">
    <property type="entry name" value="Cytochrome_P450_3A"/>
</dbReference>
<evidence type="ECO:0000256" key="25">
    <source>
        <dbReference type="ARBA" id="ARBA00033404"/>
    </source>
</evidence>
<dbReference type="Gene3D" id="1.10.630.10">
    <property type="entry name" value="Cytochrome P450"/>
    <property type="match status" value="1"/>
</dbReference>
<evidence type="ECO:0000256" key="4">
    <source>
        <dbReference type="ARBA" id="ARBA00004477"/>
    </source>
</evidence>
<keyword evidence="20" id="KW-0443">Lipid metabolism</keyword>
<evidence type="ECO:0000256" key="8">
    <source>
        <dbReference type="ARBA" id="ARBA00022501"/>
    </source>
</evidence>
<evidence type="ECO:0000256" key="29">
    <source>
        <dbReference type="ARBA" id="ARBA00038872"/>
    </source>
</evidence>
<reference evidence="35" key="2">
    <citation type="submission" date="2025-09" db="UniProtKB">
        <authorList>
            <consortium name="Ensembl"/>
        </authorList>
    </citation>
    <scope>IDENTIFICATION</scope>
</reference>
<evidence type="ECO:0000256" key="24">
    <source>
        <dbReference type="ARBA" id="ARBA00023239"/>
    </source>
</evidence>
<evidence type="ECO:0000256" key="11">
    <source>
        <dbReference type="ARBA" id="ARBA00022617"/>
    </source>
</evidence>
<dbReference type="FunFam" id="1.10.630.10:FF:000003">
    <property type="entry name" value="cytochrome P450 3A12-like isoform X2"/>
    <property type="match status" value="1"/>
</dbReference>
<evidence type="ECO:0000256" key="28">
    <source>
        <dbReference type="ARBA" id="ARBA00036475"/>
    </source>
</evidence>
<dbReference type="GO" id="GO:0005506">
    <property type="term" value="F:iron ion binding"/>
    <property type="evidence" value="ECO:0007669"/>
    <property type="project" value="InterPro"/>
</dbReference>
<dbReference type="Pfam" id="PF00067">
    <property type="entry name" value="p450"/>
    <property type="match status" value="2"/>
</dbReference>
<evidence type="ECO:0000256" key="6">
    <source>
        <dbReference type="ARBA" id="ARBA00011245"/>
    </source>
</evidence>
<evidence type="ECO:0000256" key="23">
    <source>
        <dbReference type="ARBA" id="ARBA00023235"/>
    </source>
</evidence>
<keyword evidence="8" id="KW-0644">Prostaglandin metabolism</keyword>
<evidence type="ECO:0000256" key="22">
    <source>
        <dbReference type="ARBA" id="ARBA00023160"/>
    </source>
</evidence>
<evidence type="ECO:0000313" key="36">
    <source>
        <dbReference type="Proteomes" id="UP000694398"/>
    </source>
</evidence>